<dbReference type="Proteomes" id="UP001365846">
    <property type="component" value="Unassembled WGS sequence"/>
</dbReference>
<sequence>MTSCAKAILCLGGVLLSVAAQAAPDDRAMGIYLEAGTTPQSGRSTDSLTLGLTRPFGANYPLWGGDVSFYWDAFLSGWRAPKPHGNDNDNYAQIGAIANVRYRFGEGGSPWFLDAGIGGTVMDHLYRTPDREFSTAFQFTEVIGAGLNFGAQREHEVSVRFQHFSNGRIKEPNPGENFVRVRYLYRY</sequence>
<dbReference type="RefSeq" id="WP_340357384.1">
    <property type="nucleotide sequence ID" value="NZ_JBBKZU010000005.1"/>
</dbReference>
<feature type="signal peptide" evidence="2">
    <location>
        <begin position="1"/>
        <end position="22"/>
    </location>
</feature>
<dbReference type="Pfam" id="PF09411">
    <property type="entry name" value="PagL"/>
    <property type="match status" value="1"/>
</dbReference>
<accession>A0ABU8VEN1</accession>
<comment type="caution">
    <text evidence="3">The sequence shown here is derived from an EMBL/GenBank/DDBJ whole genome shotgun (WGS) entry which is preliminary data.</text>
</comment>
<dbReference type="Gene3D" id="2.40.160.20">
    <property type="match status" value="1"/>
</dbReference>
<reference evidence="3 4" key="1">
    <citation type="submission" date="2024-03" db="EMBL/GenBank/DDBJ databases">
        <title>Novel species of the genus Variovorax.</title>
        <authorList>
            <person name="Liu Q."/>
            <person name="Xin Y.-H."/>
        </authorList>
    </citation>
    <scope>NUCLEOTIDE SEQUENCE [LARGE SCALE GENOMIC DNA]</scope>
    <source>
        <strain evidence="3 4">KACC 18899</strain>
    </source>
</reference>
<keyword evidence="3" id="KW-0378">Hydrolase</keyword>
<dbReference type="SUPFAM" id="SSF56925">
    <property type="entry name" value="OMPA-like"/>
    <property type="match status" value="1"/>
</dbReference>
<name>A0ABU8VEN1_9BURK</name>
<gene>
    <name evidence="3" type="ORF">WKW77_13665</name>
</gene>
<evidence type="ECO:0000256" key="1">
    <source>
        <dbReference type="ARBA" id="ARBA00004442"/>
    </source>
</evidence>
<dbReference type="InterPro" id="IPR018550">
    <property type="entry name" value="Lipid-A_deacylase-rel"/>
</dbReference>
<dbReference type="InterPro" id="IPR011250">
    <property type="entry name" value="OMP/PagP_B-barrel"/>
</dbReference>
<dbReference type="EMBL" id="JBBKZU010000005">
    <property type="protein sequence ID" value="MEJ8812124.1"/>
    <property type="molecule type" value="Genomic_DNA"/>
</dbReference>
<proteinExistence type="predicted"/>
<evidence type="ECO:0000313" key="3">
    <source>
        <dbReference type="EMBL" id="MEJ8812124.1"/>
    </source>
</evidence>
<comment type="subcellular location">
    <subcellularLocation>
        <location evidence="1">Cell outer membrane</location>
    </subcellularLocation>
</comment>
<keyword evidence="4" id="KW-1185">Reference proteome</keyword>
<evidence type="ECO:0000256" key="2">
    <source>
        <dbReference type="SAM" id="SignalP"/>
    </source>
</evidence>
<dbReference type="GO" id="GO:0016787">
    <property type="term" value="F:hydrolase activity"/>
    <property type="evidence" value="ECO:0007669"/>
    <property type="project" value="UniProtKB-KW"/>
</dbReference>
<evidence type="ECO:0000313" key="4">
    <source>
        <dbReference type="Proteomes" id="UP001365846"/>
    </source>
</evidence>
<feature type="chain" id="PRO_5046985273" evidence="2">
    <location>
        <begin position="23"/>
        <end position="187"/>
    </location>
</feature>
<keyword evidence="2" id="KW-0732">Signal</keyword>
<protein>
    <submittedName>
        <fullName evidence="3">Acyloxyacyl hydrolase</fullName>
    </submittedName>
</protein>
<organism evidence="3 4">
    <name type="scientific">Variovorax ureilyticus</name>
    <dbReference type="NCBI Taxonomy" id="1836198"/>
    <lineage>
        <taxon>Bacteria</taxon>
        <taxon>Pseudomonadati</taxon>
        <taxon>Pseudomonadota</taxon>
        <taxon>Betaproteobacteria</taxon>
        <taxon>Burkholderiales</taxon>
        <taxon>Comamonadaceae</taxon>
        <taxon>Variovorax</taxon>
    </lineage>
</organism>